<proteinExistence type="predicted"/>
<evidence type="ECO:0000313" key="2">
    <source>
        <dbReference type="EMBL" id="NJB72499.1"/>
    </source>
</evidence>
<reference evidence="2 3" key="1">
    <citation type="submission" date="2020-03" db="EMBL/GenBank/DDBJ databases">
        <title>Genomic Encyclopedia of Type Strains, Phase IV (KMG-IV): sequencing the most valuable type-strain genomes for metagenomic binning, comparative biology and taxonomic classification.</title>
        <authorList>
            <person name="Goeker M."/>
        </authorList>
    </citation>
    <scope>NUCLEOTIDE SEQUENCE [LARGE SCALE GENOMIC DNA]</scope>
    <source>
        <strain evidence="2 3">DSM 29762</strain>
    </source>
</reference>
<dbReference type="AlphaFoldDB" id="A0A846R6U9"/>
<gene>
    <name evidence="2" type="ORF">GGR42_002990</name>
</gene>
<dbReference type="Proteomes" id="UP000590442">
    <property type="component" value="Unassembled WGS sequence"/>
</dbReference>
<evidence type="ECO:0000256" key="1">
    <source>
        <dbReference type="SAM" id="SignalP"/>
    </source>
</evidence>
<evidence type="ECO:0000313" key="3">
    <source>
        <dbReference type="Proteomes" id="UP000590442"/>
    </source>
</evidence>
<organism evidence="2 3">
    <name type="scientific">Saonia flava</name>
    <dbReference type="NCBI Taxonomy" id="523696"/>
    <lineage>
        <taxon>Bacteria</taxon>
        <taxon>Pseudomonadati</taxon>
        <taxon>Bacteroidota</taxon>
        <taxon>Flavobacteriia</taxon>
        <taxon>Flavobacteriales</taxon>
        <taxon>Flavobacteriaceae</taxon>
        <taxon>Saonia</taxon>
    </lineage>
</organism>
<accession>A0A846R6U9</accession>
<keyword evidence="3" id="KW-1185">Reference proteome</keyword>
<comment type="caution">
    <text evidence="2">The sequence shown here is derived from an EMBL/GenBank/DDBJ whole genome shotgun (WGS) entry which is preliminary data.</text>
</comment>
<feature type="chain" id="PRO_5033055534" description="DUF4920 domain-containing protein" evidence="1">
    <location>
        <begin position="22"/>
        <end position="161"/>
    </location>
</feature>
<dbReference type="Pfam" id="PF16267">
    <property type="entry name" value="DUF4920"/>
    <property type="match status" value="1"/>
</dbReference>
<protein>
    <recommendedName>
        <fullName evidence="4">DUF4920 domain-containing protein</fullName>
    </recommendedName>
</protein>
<keyword evidence="1" id="KW-0732">Signal</keyword>
<name>A0A846R6U9_9FLAO</name>
<sequence length="161" mass="17801">MKGFNILCAIVALFFSEASMSQVTENKTDYLSFGKQITMEGAGTSLEASEVYQNLKIKDTISTKFSAKVTDVCQAKGCWMKLSLEDGKETMVRFKDYGFFMPMNIVGQEVVVNGLAFVEEMSVADQKHFAKDGGASEEEINKITDVKKTFGFEADGVLIKQ</sequence>
<dbReference type="RefSeq" id="WP_167965570.1">
    <property type="nucleotide sequence ID" value="NZ_JAATJJ010000002.1"/>
</dbReference>
<dbReference type="InterPro" id="IPR032577">
    <property type="entry name" value="DUF4920"/>
</dbReference>
<feature type="signal peptide" evidence="1">
    <location>
        <begin position="1"/>
        <end position="21"/>
    </location>
</feature>
<evidence type="ECO:0008006" key="4">
    <source>
        <dbReference type="Google" id="ProtNLM"/>
    </source>
</evidence>
<dbReference type="EMBL" id="JAATJJ010000002">
    <property type="protein sequence ID" value="NJB72499.1"/>
    <property type="molecule type" value="Genomic_DNA"/>
</dbReference>